<dbReference type="AlphaFoldDB" id="A0A023BR04"/>
<dbReference type="InterPro" id="IPR050250">
    <property type="entry name" value="Macrolide_Exporter_MacB"/>
</dbReference>
<dbReference type="PANTHER" id="PTHR30572:SF18">
    <property type="entry name" value="ABC-TYPE MACROLIDE FAMILY EXPORT SYSTEM PERMEASE COMPONENT 2"/>
    <property type="match status" value="1"/>
</dbReference>
<comment type="caution">
    <text evidence="9">The sequence shown here is derived from an EMBL/GenBank/DDBJ whole genome shotgun (WGS) entry which is preliminary data.</text>
</comment>
<dbReference type="InterPro" id="IPR003838">
    <property type="entry name" value="ABC3_permease_C"/>
</dbReference>
<evidence type="ECO:0000259" key="7">
    <source>
        <dbReference type="Pfam" id="PF02687"/>
    </source>
</evidence>
<feature type="transmembrane region" description="Helical" evidence="6">
    <location>
        <begin position="383"/>
        <end position="406"/>
    </location>
</feature>
<feature type="transmembrane region" description="Helical" evidence="6">
    <location>
        <begin position="734"/>
        <end position="753"/>
    </location>
</feature>
<keyword evidence="10" id="KW-1185">Reference proteome</keyword>
<feature type="transmembrane region" description="Helical" evidence="6">
    <location>
        <begin position="679"/>
        <end position="701"/>
    </location>
</feature>
<feature type="transmembrane region" description="Helical" evidence="6">
    <location>
        <begin position="427"/>
        <end position="451"/>
    </location>
</feature>
<name>A0A023BR04_9FLAO</name>
<dbReference type="EMBL" id="AQRA01000008">
    <property type="protein sequence ID" value="EZH72495.1"/>
    <property type="molecule type" value="Genomic_DNA"/>
</dbReference>
<evidence type="ECO:0000256" key="5">
    <source>
        <dbReference type="ARBA" id="ARBA00023136"/>
    </source>
</evidence>
<evidence type="ECO:0000256" key="1">
    <source>
        <dbReference type="ARBA" id="ARBA00004651"/>
    </source>
</evidence>
<sequence>MIKNYIKIAWRNLIKNKFFSLINIFGLAVGLATCFLLMLYVFNETSYDKHHKDVNQIYRVALEAAGEKWAAGPAPLAQGLASDFAEVEQVTRILNFPTTDKMLLKDENANVSFYETNGYYVDSTFFKVFTYDFSYGDLETALNQPNTVVISEAIAHKLYGDANPINKIINIEIPYGKYNYTVKGVFKNNGDKSHINANFFLSMQNGDIGEWVGQQTNWAYNNIFHTYIKLKKGVNTGNFEEKLPAFLKRNAAVDFKEMNLSKQLFLQPVKDIYLKSDIGNELSTNGNMTYLYIFGSIAAFLLLIACINFMNLSTARSEKRAKEVGVRKVMGAHKQSLIFQYLGESLMMSVLALALSMVIVVLFLPIFNEFSQKELMPFENSQLMFWVIGLTLFTGLLSGLYPAFYLSSFKITTVLKGKLANSFSATFIRKGLVVFQFAISVCLILVAVVIVKQLDFIKNQDLGFKKDQQIILPLRSASVVGNYNAFKDEMLKDPKVASVSAASTYPGFDLVQDMFIYAEGKSLDDKIEIHYAQAYEDYIKTLGYELIRGRFLSTNPEADLDGVVLNETAIKQLGYDVDNAIGKKVYHEFDKQPQSLHIVGVIKDFHSRSFHNSILPYAIRKFSNGTQPSYFIVNIKEGQFDNALASVKSVWEKVNPDTPFQYSFLDQDFQRNYEKEQRMSDVIICFTLIAIFIACLGLLGLASFTTEQRKKEVGIRRVLGASVIGITTLLSKDFLKLVVAAIAFASPISYYLGKRWLEGFAYHIDMSWWLFVITGGVALGIAFATVSFQVIKAAVSNPVKSLRTE</sequence>
<dbReference type="Pfam" id="PF12704">
    <property type="entry name" value="MacB_PCD"/>
    <property type="match status" value="2"/>
</dbReference>
<evidence type="ECO:0000256" key="3">
    <source>
        <dbReference type="ARBA" id="ARBA00022692"/>
    </source>
</evidence>
<dbReference type="PANTHER" id="PTHR30572">
    <property type="entry name" value="MEMBRANE COMPONENT OF TRANSPORTER-RELATED"/>
    <property type="match status" value="1"/>
</dbReference>
<feature type="domain" description="ABC3 transporter permease C-terminal" evidence="7">
    <location>
        <begin position="685"/>
        <end position="797"/>
    </location>
</feature>
<evidence type="ECO:0000256" key="2">
    <source>
        <dbReference type="ARBA" id="ARBA00022475"/>
    </source>
</evidence>
<feature type="transmembrane region" description="Helical" evidence="6">
    <location>
        <begin position="21"/>
        <end position="42"/>
    </location>
</feature>
<dbReference type="Pfam" id="PF02687">
    <property type="entry name" value="FtsX"/>
    <property type="match status" value="2"/>
</dbReference>
<keyword evidence="4 6" id="KW-1133">Transmembrane helix</keyword>
<dbReference type="GO" id="GO:0005886">
    <property type="term" value="C:plasma membrane"/>
    <property type="evidence" value="ECO:0007669"/>
    <property type="project" value="UniProtKB-SubCell"/>
</dbReference>
<dbReference type="OrthoDB" id="8740261at2"/>
<gene>
    <name evidence="9" type="ORF">ATO12_23900</name>
</gene>
<feature type="transmembrane region" description="Helical" evidence="6">
    <location>
        <begin position="290"/>
        <end position="312"/>
    </location>
</feature>
<dbReference type="eggNOG" id="COG0577">
    <property type="taxonomic scope" value="Bacteria"/>
</dbReference>
<protein>
    <submittedName>
        <fullName evidence="9">ABC transporter permease</fullName>
    </submittedName>
</protein>
<keyword evidence="3 6" id="KW-0812">Transmembrane</keyword>
<keyword evidence="2" id="KW-1003">Cell membrane</keyword>
<dbReference type="GO" id="GO:0022857">
    <property type="term" value="F:transmembrane transporter activity"/>
    <property type="evidence" value="ECO:0007669"/>
    <property type="project" value="TreeGrafter"/>
</dbReference>
<feature type="transmembrane region" description="Helical" evidence="6">
    <location>
        <begin position="768"/>
        <end position="791"/>
    </location>
</feature>
<comment type="subcellular location">
    <subcellularLocation>
        <location evidence="1">Cell membrane</location>
        <topology evidence="1">Multi-pass membrane protein</topology>
    </subcellularLocation>
</comment>
<reference evidence="9 10" key="1">
    <citation type="submission" date="2014-04" db="EMBL/GenBank/DDBJ databases">
        <title>Aquimarina sp. 22II-S11-z7 Genome Sequencing.</title>
        <authorList>
            <person name="Lai Q."/>
        </authorList>
    </citation>
    <scope>NUCLEOTIDE SEQUENCE [LARGE SCALE GENOMIC DNA]</scope>
    <source>
        <strain evidence="9 10">22II-S11-z7</strain>
    </source>
</reference>
<dbReference type="InterPro" id="IPR025857">
    <property type="entry name" value="MacB_PCD"/>
</dbReference>
<feature type="domain" description="ABC3 transporter permease C-terminal" evidence="7">
    <location>
        <begin position="296"/>
        <end position="408"/>
    </location>
</feature>
<organism evidence="9 10">
    <name type="scientific">Aquimarina atlantica</name>
    <dbReference type="NCBI Taxonomy" id="1317122"/>
    <lineage>
        <taxon>Bacteria</taxon>
        <taxon>Pseudomonadati</taxon>
        <taxon>Bacteroidota</taxon>
        <taxon>Flavobacteriia</taxon>
        <taxon>Flavobacteriales</taxon>
        <taxon>Flavobacteriaceae</taxon>
        <taxon>Aquimarina</taxon>
    </lineage>
</organism>
<feature type="transmembrane region" description="Helical" evidence="6">
    <location>
        <begin position="337"/>
        <end position="363"/>
    </location>
</feature>
<keyword evidence="5 6" id="KW-0472">Membrane</keyword>
<evidence type="ECO:0000259" key="8">
    <source>
        <dbReference type="Pfam" id="PF12704"/>
    </source>
</evidence>
<proteinExistence type="predicted"/>
<accession>A0A023BR04</accession>
<evidence type="ECO:0000256" key="4">
    <source>
        <dbReference type="ARBA" id="ARBA00022989"/>
    </source>
</evidence>
<feature type="domain" description="MacB-like periplasmic core" evidence="8">
    <location>
        <begin position="481"/>
        <end position="639"/>
    </location>
</feature>
<feature type="domain" description="MacB-like periplasmic core" evidence="8">
    <location>
        <begin position="20"/>
        <end position="244"/>
    </location>
</feature>
<dbReference type="RefSeq" id="WP_034245112.1">
    <property type="nucleotide sequence ID" value="NZ_AQRA01000008.1"/>
</dbReference>
<dbReference type="Proteomes" id="UP000023541">
    <property type="component" value="Unassembled WGS sequence"/>
</dbReference>
<evidence type="ECO:0000313" key="10">
    <source>
        <dbReference type="Proteomes" id="UP000023541"/>
    </source>
</evidence>
<evidence type="ECO:0000256" key="6">
    <source>
        <dbReference type="SAM" id="Phobius"/>
    </source>
</evidence>
<dbReference type="STRING" id="1317122.ATO12_23900"/>
<evidence type="ECO:0000313" key="9">
    <source>
        <dbReference type="EMBL" id="EZH72495.1"/>
    </source>
</evidence>